<dbReference type="Proteomes" id="UP000314294">
    <property type="component" value="Unassembled WGS sequence"/>
</dbReference>
<dbReference type="EMBL" id="SRLO01000160">
    <property type="protein sequence ID" value="TNN70685.1"/>
    <property type="molecule type" value="Genomic_DNA"/>
</dbReference>
<name>A0A4Z2HZB2_9TELE</name>
<organism evidence="1 2">
    <name type="scientific">Liparis tanakae</name>
    <name type="common">Tanaka's snailfish</name>
    <dbReference type="NCBI Taxonomy" id="230148"/>
    <lineage>
        <taxon>Eukaryota</taxon>
        <taxon>Metazoa</taxon>
        <taxon>Chordata</taxon>
        <taxon>Craniata</taxon>
        <taxon>Vertebrata</taxon>
        <taxon>Euteleostomi</taxon>
        <taxon>Actinopterygii</taxon>
        <taxon>Neopterygii</taxon>
        <taxon>Teleostei</taxon>
        <taxon>Neoteleostei</taxon>
        <taxon>Acanthomorphata</taxon>
        <taxon>Eupercaria</taxon>
        <taxon>Perciformes</taxon>
        <taxon>Cottioidei</taxon>
        <taxon>Cottales</taxon>
        <taxon>Liparidae</taxon>
        <taxon>Liparis</taxon>
    </lineage>
</organism>
<gene>
    <name evidence="1" type="ORF">EYF80_019122</name>
</gene>
<keyword evidence="2" id="KW-1185">Reference proteome</keyword>
<reference evidence="1 2" key="1">
    <citation type="submission" date="2019-03" db="EMBL/GenBank/DDBJ databases">
        <title>First draft genome of Liparis tanakae, snailfish: a comprehensive survey of snailfish specific genes.</title>
        <authorList>
            <person name="Kim W."/>
            <person name="Song I."/>
            <person name="Jeong J.-H."/>
            <person name="Kim D."/>
            <person name="Kim S."/>
            <person name="Ryu S."/>
            <person name="Song J.Y."/>
            <person name="Lee S.K."/>
        </authorList>
    </citation>
    <scope>NUCLEOTIDE SEQUENCE [LARGE SCALE GENOMIC DNA]</scope>
    <source>
        <tissue evidence="1">Muscle</tissue>
    </source>
</reference>
<sequence length="87" mass="9652">MYGLCSGKVSTASWPLFALWLHPSVFEDTGLESRSVSCWIASLPGVGLGTETLALPHHGLDHGVRSRQQLSYMVLLHQTLQDTLPWY</sequence>
<accession>A0A4Z2HZB2</accession>
<proteinExistence type="predicted"/>
<evidence type="ECO:0000313" key="1">
    <source>
        <dbReference type="EMBL" id="TNN70685.1"/>
    </source>
</evidence>
<dbReference type="AlphaFoldDB" id="A0A4Z2HZB2"/>
<protein>
    <submittedName>
        <fullName evidence="1">Uncharacterized protein</fullName>
    </submittedName>
</protein>
<comment type="caution">
    <text evidence="1">The sequence shown here is derived from an EMBL/GenBank/DDBJ whole genome shotgun (WGS) entry which is preliminary data.</text>
</comment>
<evidence type="ECO:0000313" key="2">
    <source>
        <dbReference type="Proteomes" id="UP000314294"/>
    </source>
</evidence>